<dbReference type="InterPro" id="IPR021655">
    <property type="entry name" value="Put_metal-bd"/>
</dbReference>
<comment type="caution">
    <text evidence="4">The sequence shown here is derived from an EMBL/GenBank/DDBJ whole genome shotgun (WGS) entry which is preliminary data.</text>
</comment>
<dbReference type="EMBL" id="JARZHI010000061">
    <property type="protein sequence ID" value="MDI1435572.1"/>
    <property type="molecule type" value="Genomic_DNA"/>
</dbReference>
<dbReference type="SUPFAM" id="SSF49899">
    <property type="entry name" value="Concanavalin A-like lectins/glucanases"/>
    <property type="match status" value="1"/>
</dbReference>
<gene>
    <name evidence="4" type="ORF">QHF89_39080</name>
</gene>
<dbReference type="RefSeq" id="WP_284721505.1">
    <property type="nucleotide sequence ID" value="NZ_JARZHI010000061.1"/>
</dbReference>
<dbReference type="PROSITE" id="PS50068">
    <property type="entry name" value="LDLRA_2"/>
    <property type="match status" value="1"/>
</dbReference>
<keyword evidence="5" id="KW-1185">Reference proteome</keyword>
<organism evidence="4 5">
    <name type="scientific">Polyangium sorediatum</name>
    <dbReference type="NCBI Taxonomy" id="889274"/>
    <lineage>
        <taxon>Bacteria</taxon>
        <taxon>Pseudomonadati</taxon>
        <taxon>Myxococcota</taxon>
        <taxon>Polyangia</taxon>
        <taxon>Polyangiales</taxon>
        <taxon>Polyangiaceae</taxon>
        <taxon>Polyangium</taxon>
    </lineage>
</organism>
<feature type="signal peptide" evidence="3">
    <location>
        <begin position="1"/>
        <end position="19"/>
    </location>
</feature>
<keyword evidence="1" id="KW-1015">Disulfide bond</keyword>
<evidence type="ECO:0000256" key="1">
    <source>
        <dbReference type="ARBA" id="ARBA00023157"/>
    </source>
</evidence>
<feature type="chain" id="PRO_5046705059" evidence="3">
    <location>
        <begin position="20"/>
        <end position="573"/>
    </location>
</feature>
<reference evidence="4 5" key="1">
    <citation type="submission" date="2023-04" db="EMBL/GenBank/DDBJ databases">
        <title>The genome sequence of Polyangium sorediatum DSM14670.</title>
        <authorList>
            <person name="Zhang X."/>
        </authorList>
    </citation>
    <scope>NUCLEOTIDE SEQUENCE [LARGE SCALE GENOMIC DNA]</scope>
    <source>
        <strain evidence="4 5">DSM 14670</strain>
    </source>
</reference>
<proteinExistence type="predicted"/>
<accession>A0ABT6P5I9</accession>
<evidence type="ECO:0000313" key="5">
    <source>
        <dbReference type="Proteomes" id="UP001160301"/>
    </source>
</evidence>
<dbReference type="InterPro" id="IPR002172">
    <property type="entry name" value="LDrepeatLR_classA_rpt"/>
</dbReference>
<protein>
    <submittedName>
        <fullName evidence="4">MopE-related protein</fullName>
    </submittedName>
</protein>
<feature type="region of interest" description="Disordered" evidence="2">
    <location>
        <begin position="33"/>
        <end position="59"/>
    </location>
</feature>
<name>A0ABT6P5I9_9BACT</name>
<dbReference type="Pfam" id="PF11617">
    <property type="entry name" value="Cu-binding_MopE"/>
    <property type="match status" value="6"/>
</dbReference>
<sequence length="573" mass="58022">MRSTIPATLVALGCLAIHAFGCAGGETPGQSGTGGLGGGGSGATGGTGGGTGGEGGQGGAGGATCMPTAELCDGLDNDCDQDVDEDCPCVEGQTQSCYSGANGTQGIGSCTAGQQTCDVNGKWSKCKGEVVPKTQESCNGIDDNCNGTVDDMAPTVCGFGACQVTVVACENGQLNECVPLQPTLEKCDGLDNDCDQIVDDSFPEKGKACVSELIGACSKGKYACTNGALECVPDVMPVPETCNGIDDDCDGTVDEDIPGTGGECGTGLLGVCANGAIQCKNSTIDCFPIIPQAPEKCNGVDDDCDGVVDENNPEGGVSCQTGQSGACGTGTLKCASGSLLCEPNSSATLEVCNGIDENCNGTIDEGNPGSGSACGCGGTTTCAEGQLRCTGGPPVFLYEDFGDAPDWTLGPEWEVKAAVANGTCKNTSGTHSDPATDTSSSSDNKVAGVVVGGCSTSSQSATTHGYYYLTSPIFDTSAAPGVYLQFQRWLNSDVTPYMNNVIEVYNGTAWVQVWQSGAVLSTASAWTKVSYDITPHKNATMRIRWGFNVASAGVDPMGSWNIDDVIVSTTICP</sequence>
<keyword evidence="3" id="KW-0732">Signal</keyword>
<evidence type="ECO:0000313" key="4">
    <source>
        <dbReference type="EMBL" id="MDI1435572.1"/>
    </source>
</evidence>
<dbReference type="Proteomes" id="UP001160301">
    <property type="component" value="Unassembled WGS sequence"/>
</dbReference>
<dbReference type="InterPro" id="IPR013320">
    <property type="entry name" value="ConA-like_dom_sf"/>
</dbReference>
<evidence type="ECO:0000256" key="2">
    <source>
        <dbReference type="SAM" id="MobiDB-lite"/>
    </source>
</evidence>
<evidence type="ECO:0000256" key="3">
    <source>
        <dbReference type="SAM" id="SignalP"/>
    </source>
</evidence>